<feature type="region of interest" description="Disordered" evidence="3">
    <location>
        <begin position="229"/>
        <end position="299"/>
    </location>
</feature>
<dbReference type="GO" id="GO:0016491">
    <property type="term" value="F:oxidoreductase activity"/>
    <property type="evidence" value="ECO:0007669"/>
    <property type="project" value="UniProtKB-KW"/>
</dbReference>
<name>A0A1I4X726_PSUAM</name>
<keyword evidence="2" id="KW-0560">Oxidoreductase</keyword>
<evidence type="ECO:0000313" key="4">
    <source>
        <dbReference type="EMBL" id="SFN21226.1"/>
    </source>
</evidence>
<dbReference type="Gene3D" id="3.40.50.720">
    <property type="entry name" value="NAD(P)-binding Rossmann-like Domain"/>
    <property type="match status" value="1"/>
</dbReference>
<evidence type="ECO:0000256" key="2">
    <source>
        <dbReference type="ARBA" id="ARBA00023002"/>
    </source>
</evidence>
<proteinExistence type="inferred from homology"/>
<comment type="similarity">
    <text evidence="1">Belongs to the short-chain dehydrogenases/reductases (SDR) family.</text>
</comment>
<dbReference type="AlphaFoldDB" id="A0A1I4X726"/>
<evidence type="ECO:0000256" key="3">
    <source>
        <dbReference type="SAM" id="MobiDB-lite"/>
    </source>
</evidence>
<protein>
    <submittedName>
        <fullName evidence="4">Short chain dehydrogenase</fullName>
    </submittedName>
</protein>
<dbReference type="PANTHER" id="PTHR43899">
    <property type="entry name" value="RH59310P"/>
    <property type="match status" value="1"/>
</dbReference>
<dbReference type="Pfam" id="PF00106">
    <property type="entry name" value="adh_short"/>
    <property type="match status" value="1"/>
</dbReference>
<feature type="region of interest" description="Disordered" evidence="3">
    <location>
        <begin position="335"/>
        <end position="363"/>
    </location>
</feature>
<dbReference type="InterPro" id="IPR002347">
    <property type="entry name" value="SDR_fam"/>
</dbReference>
<dbReference type="CDD" id="cd05233">
    <property type="entry name" value="SDR_c"/>
    <property type="match status" value="1"/>
</dbReference>
<feature type="compositionally biased region" description="Pro residues" evidence="3">
    <location>
        <begin position="241"/>
        <end position="253"/>
    </location>
</feature>
<dbReference type="PRINTS" id="PR00081">
    <property type="entry name" value="GDHRDH"/>
</dbReference>
<dbReference type="EMBL" id="FOUY01000010">
    <property type="protein sequence ID" value="SFN21226.1"/>
    <property type="molecule type" value="Genomic_DNA"/>
</dbReference>
<dbReference type="STRING" id="260086.SAMN05216207_101077"/>
<dbReference type="InterPro" id="IPR051019">
    <property type="entry name" value="VLCFA-Steroid_DH"/>
</dbReference>
<keyword evidence="5" id="KW-1185">Reference proteome</keyword>
<accession>A0A1I4X726</accession>
<dbReference type="RefSeq" id="WP_093341600.1">
    <property type="nucleotide sequence ID" value="NZ_FOUY01000010.1"/>
</dbReference>
<evidence type="ECO:0000313" key="5">
    <source>
        <dbReference type="Proteomes" id="UP000199614"/>
    </source>
</evidence>
<dbReference type="SUPFAM" id="SSF51735">
    <property type="entry name" value="NAD(P)-binding Rossmann-fold domains"/>
    <property type="match status" value="1"/>
</dbReference>
<evidence type="ECO:0000256" key="1">
    <source>
        <dbReference type="ARBA" id="ARBA00006484"/>
    </source>
</evidence>
<organism evidence="4 5">
    <name type="scientific">Pseudonocardia ammonioxydans</name>
    <dbReference type="NCBI Taxonomy" id="260086"/>
    <lineage>
        <taxon>Bacteria</taxon>
        <taxon>Bacillati</taxon>
        <taxon>Actinomycetota</taxon>
        <taxon>Actinomycetes</taxon>
        <taxon>Pseudonocardiales</taxon>
        <taxon>Pseudonocardiaceae</taxon>
        <taxon>Pseudonocardia</taxon>
    </lineage>
</organism>
<dbReference type="PANTHER" id="PTHR43899:SF13">
    <property type="entry name" value="RH59310P"/>
    <property type="match status" value="1"/>
</dbReference>
<reference evidence="4 5" key="1">
    <citation type="submission" date="2016-10" db="EMBL/GenBank/DDBJ databases">
        <authorList>
            <person name="de Groot N.N."/>
        </authorList>
    </citation>
    <scope>NUCLEOTIDE SEQUENCE [LARGE SCALE GENOMIC DNA]</scope>
    <source>
        <strain evidence="4 5">CGMCC 4.1877</strain>
    </source>
</reference>
<dbReference type="Proteomes" id="UP000199614">
    <property type="component" value="Unassembled WGS sequence"/>
</dbReference>
<sequence length="363" mass="36872">MALALITGGASGIGAALADRLAARGHDLLLVTRDPGRMHPAARELSGRYGVRADVLTADLATRHGLFRLAALLSGPEAPAVDVLVHDAVSEVAVSKVAGSEVADREQDRIDLGVTATMRLTHAVLPGMLRRGSGAVVAIGAPSGPGGEPVTAWAVSFVSALATTLGGTGVRALAVRPDGRSRRTRSEAEAVLADLDAGRTVSLPGAGPGALRGLPRRAVEAGARAARRSAELVSDATRGPLVPPTAAPAPPEPVAHGPVPSATRRPVPAPGCGRTPEEILTDGEAGPVRLPSRLPDLPARPDAGHRMVATAGCGRSAHYVGGAPRTAEQRARARASAEAAAHGRARRRHTPARTEITGATGDT</sequence>
<dbReference type="OrthoDB" id="9797538at2"/>
<dbReference type="InterPro" id="IPR036291">
    <property type="entry name" value="NAD(P)-bd_dom_sf"/>
</dbReference>
<gene>
    <name evidence="4" type="ORF">SAMN05216207_101077</name>
</gene>